<dbReference type="PANTHER" id="PTHR32401:SF51">
    <property type="entry name" value="NON-SPECIFIC SERINE_THREONINE PROTEIN KINASE"/>
    <property type="match status" value="1"/>
</dbReference>
<dbReference type="Proteomes" id="UP000823749">
    <property type="component" value="Chromosome 1"/>
</dbReference>
<sequence>MAVDENEFVYKGFNEANISLEGVAKILSNGLLQLTNFSKNQMSLAFYKHPIRFDTSSSTLPQALSFFTHFVFAIVPEITNRSADGMAFAISPSKDQSVHPLIRSSTNAS</sequence>
<proteinExistence type="inferred from homology"/>
<dbReference type="Gene3D" id="2.60.120.200">
    <property type="match status" value="1"/>
</dbReference>
<dbReference type="InterPro" id="IPR001220">
    <property type="entry name" value="Legume_lectin_dom"/>
</dbReference>
<dbReference type="GO" id="GO:0030246">
    <property type="term" value="F:carbohydrate binding"/>
    <property type="evidence" value="ECO:0007669"/>
    <property type="project" value="UniProtKB-KW"/>
</dbReference>
<comment type="caution">
    <text evidence="4">The sequence shown here is derived from an EMBL/GenBank/DDBJ whole genome shotgun (WGS) entry which is preliminary data.</text>
</comment>
<evidence type="ECO:0000256" key="2">
    <source>
        <dbReference type="ARBA" id="ARBA00022734"/>
    </source>
</evidence>
<dbReference type="Pfam" id="PF00139">
    <property type="entry name" value="Lectin_legB"/>
    <property type="match status" value="1"/>
</dbReference>
<organism evidence="4 5">
    <name type="scientific">Rhododendron griersonianum</name>
    <dbReference type="NCBI Taxonomy" id="479676"/>
    <lineage>
        <taxon>Eukaryota</taxon>
        <taxon>Viridiplantae</taxon>
        <taxon>Streptophyta</taxon>
        <taxon>Embryophyta</taxon>
        <taxon>Tracheophyta</taxon>
        <taxon>Spermatophyta</taxon>
        <taxon>Magnoliopsida</taxon>
        <taxon>eudicotyledons</taxon>
        <taxon>Gunneridae</taxon>
        <taxon>Pentapetalae</taxon>
        <taxon>asterids</taxon>
        <taxon>Ericales</taxon>
        <taxon>Ericaceae</taxon>
        <taxon>Ericoideae</taxon>
        <taxon>Rhodoreae</taxon>
        <taxon>Rhododendron</taxon>
    </lineage>
</organism>
<evidence type="ECO:0000259" key="3">
    <source>
        <dbReference type="Pfam" id="PF00139"/>
    </source>
</evidence>
<evidence type="ECO:0000256" key="1">
    <source>
        <dbReference type="ARBA" id="ARBA00007606"/>
    </source>
</evidence>
<reference evidence="4" key="1">
    <citation type="submission" date="2020-08" db="EMBL/GenBank/DDBJ databases">
        <title>Plant Genome Project.</title>
        <authorList>
            <person name="Zhang R.-G."/>
        </authorList>
    </citation>
    <scope>NUCLEOTIDE SEQUENCE</scope>
    <source>
        <strain evidence="4">WSP0</strain>
        <tissue evidence="4">Leaf</tissue>
    </source>
</reference>
<feature type="domain" description="Legume lectin" evidence="3">
    <location>
        <begin position="6"/>
        <end position="96"/>
    </location>
</feature>
<dbReference type="InterPro" id="IPR050258">
    <property type="entry name" value="Leguminous_Lectin"/>
</dbReference>
<evidence type="ECO:0000313" key="4">
    <source>
        <dbReference type="EMBL" id="KAG5566950.1"/>
    </source>
</evidence>
<dbReference type="PANTHER" id="PTHR32401">
    <property type="entry name" value="CONCANAVALIN A-LIKE LECTIN FAMILY PROTEIN"/>
    <property type="match status" value="1"/>
</dbReference>
<keyword evidence="2" id="KW-0430">Lectin</keyword>
<name>A0AAV6LP48_9ERIC</name>
<dbReference type="InterPro" id="IPR013320">
    <property type="entry name" value="ConA-like_dom_sf"/>
</dbReference>
<gene>
    <name evidence="4" type="ORF">RHGRI_002489</name>
</gene>
<dbReference type="SUPFAM" id="SSF49899">
    <property type="entry name" value="Concanavalin A-like lectins/glucanases"/>
    <property type="match status" value="1"/>
</dbReference>
<keyword evidence="5" id="KW-1185">Reference proteome</keyword>
<comment type="similarity">
    <text evidence="1">Belongs to the leguminous lectin family.</text>
</comment>
<dbReference type="AlphaFoldDB" id="A0AAV6LP48"/>
<dbReference type="EMBL" id="JACTNZ010000001">
    <property type="protein sequence ID" value="KAG5566950.1"/>
    <property type="molecule type" value="Genomic_DNA"/>
</dbReference>
<evidence type="ECO:0000313" key="5">
    <source>
        <dbReference type="Proteomes" id="UP000823749"/>
    </source>
</evidence>
<protein>
    <recommendedName>
        <fullName evidence="3">Legume lectin domain-containing protein</fullName>
    </recommendedName>
</protein>
<accession>A0AAV6LP48</accession>